<dbReference type="STRING" id="52441.SAMN05216302_10047"/>
<keyword evidence="1" id="KW-1133">Transmembrane helix</keyword>
<sequence>MNHKLKDVVTTVGTSIKNAAISTFNYVKGLFIQPAIEGEYIAKGAVDLSRRAFFTKSAVSTTMVACLFVLPSIAFAAVPASVTTAITDAVADVSTIGAAILGVIVVIASFMWMRRPIK</sequence>
<protein>
    <submittedName>
        <fullName evidence="2">Bacteriophage coat protein B</fullName>
    </submittedName>
</protein>
<evidence type="ECO:0000256" key="1">
    <source>
        <dbReference type="SAM" id="Phobius"/>
    </source>
</evidence>
<evidence type="ECO:0000313" key="2">
    <source>
        <dbReference type="EMBL" id="SFK31551.1"/>
    </source>
</evidence>
<dbReference type="RefSeq" id="WP_090697178.1">
    <property type="nucleotide sequence ID" value="NZ_FOSP01000004.1"/>
</dbReference>
<evidence type="ECO:0000313" key="3">
    <source>
        <dbReference type="Proteomes" id="UP000199533"/>
    </source>
</evidence>
<feature type="transmembrane region" description="Helical" evidence="1">
    <location>
        <begin position="58"/>
        <end position="81"/>
    </location>
</feature>
<feature type="transmembrane region" description="Helical" evidence="1">
    <location>
        <begin position="93"/>
        <end position="113"/>
    </location>
</feature>
<gene>
    <name evidence="2" type="ORF">SAMN05216302_10047</name>
</gene>
<organism evidence="2 3">
    <name type="scientific">Nitrosomonas aestuarii</name>
    <dbReference type="NCBI Taxonomy" id="52441"/>
    <lineage>
        <taxon>Bacteria</taxon>
        <taxon>Pseudomonadati</taxon>
        <taxon>Pseudomonadota</taxon>
        <taxon>Betaproteobacteria</taxon>
        <taxon>Nitrosomonadales</taxon>
        <taxon>Nitrosomonadaceae</taxon>
        <taxon>Nitrosomonas</taxon>
    </lineage>
</organism>
<accession>A0A1I3YJU6</accession>
<dbReference type="InterPro" id="IPR008020">
    <property type="entry name" value="G8P"/>
</dbReference>
<keyword evidence="2" id="KW-0167">Capsid protein</keyword>
<dbReference type="Pfam" id="PF05356">
    <property type="entry name" value="Phage_Coat_B"/>
    <property type="match status" value="1"/>
</dbReference>
<dbReference type="EMBL" id="FOSP01000004">
    <property type="protein sequence ID" value="SFK31551.1"/>
    <property type="molecule type" value="Genomic_DNA"/>
</dbReference>
<keyword evidence="1" id="KW-0472">Membrane</keyword>
<keyword evidence="1" id="KW-0812">Transmembrane</keyword>
<name>A0A1I3YJU6_9PROT</name>
<dbReference type="Proteomes" id="UP000199533">
    <property type="component" value="Unassembled WGS sequence"/>
</dbReference>
<keyword evidence="3" id="KW-1185">Reference proteome</keyword>
<reference evidence="3" key="1">
    <citation type="submission" date="2016-10" db="EMBL/GenBank/DDBJ databases">
        <authorList>
            <person name="Varghese N."/>
            <person name="Submissions S."/>
        </authorList>
    </citation>
    <scope>NUCLEOTIDE SEQUENCE [LARGE SCALE GENOMIC DNA]</scope>
    <source>
        <strain evidence="3">Nm69</strain>
    </source>
</reference>
<keyword evidence="2" id="KW-0946">Virion</keyword>
<dbReference type="AlphaFoldDB" id="A0A1I3YJU6"/>
<proteinExistence type="predicted"/>